<feature type="domain" description="UBC core" evidence="2">
    <location>
        <begin position="124"/>
        <end position="193"/>
    </location>
</feature>
<dbReference type="AlphaFoldDB" id="A0AAD1XIH4"/>
<name>A0AAD1XIH4_EUPCR</name>
<evidence type="ECO:0000313" key="4">
    <source>
        <dbReference type="Proteomes" id="UP001295684"/>
    </source>
</evidence>
<reference evidence="3" key="1">
    <citation type="submission" date="2023-07" db="EMBL/GenBank/DDBJ databases">
        <authorList>
            <consortium name="AG Swart"/>
            <person name="Singh M."/>
            <person name="Singh A."/>
            <person name="Seah K."/>
            <person name="Emmerich C."/>
        </authorList>
    </citation>
    <scope>NUCLEOTIDE SEQUENCE</scope>
    <source>
        <strain evidence="3">DP1</strain>
    </source>
</reference>
<evidence type="ECO:0000256" key="1">
    <source>
        <dbReference type="SAM" id="MobiDB-lite"/>
    </source>
</evidence>
<protein>
    <recommendedName>
        <fullName evidence="2">UBC core domain-containing protein</fullName>
    </recommendedName>
</protein>
<dbReference type="Proteomes" id="UP001295684">
    <property type="component" value="Unassembled WGS sequence"/>
</dbReference>
<dbReference type="SUPFAM" id="SSF54495">
    <property type="entry name" value="UBC-like"/>
    <property type="match status" value="1"/>
</dbReference>
<dbReference type="Pfam" id="PF00179">
    <property type="entry name" value="UQ_con"/>
    <property type="match status" value="1"/>
</dbReference>
<sequence>MINPTFKGSLTRISARISKDIQEVLAFFGNERYKIRRFSSELDSKEIDVYVQEPHEKDIEVQHSAVIKPAVSSSLSCFNEENKGEVEMDCDTPEIGNVSCAVEKSIIVPLSIVRKDNQSGTSHWHIIITPRYPFEPPQVYNLNSISHEEIDASGRLLVSALTTCWSPVLTLSSVIYILELFICGTCNDLNPQEILHLNEPKNCSEFIGSLESTSISNPDENKSKFTGTKLKKKSFFFRKRRFDSMERDDDTQCSTNESPTLKGSGKKIKKTPTPEDDILITNFSKKMVINSKSFNKFEIGF</sequence>
<evidence type="ECO:0000313" key="3">
    <source>
        <dbReference type="EMBL" id="CAI2373303.1"/>
    </source>
</evidence>
<evidence type="ECO:0000259" key="2">
    <source>
        <dbReference type="Pfam" id="PF00179"/>
    </source>
</evidence>
<dbReference type="EMBL" id="CAMPGE010014646">
    <property type="protein sequence ID" value="CAI2373303.1"/>
    <property type="molecule type" value="Genomic_DNA"/>
</dbReference>
<accession>A0AAD1XIH4</accession>
<comment type="caution">
    <text evidence="3">The sequence shown here is derived from an EMBL/GenBank/DDBJ whole genome shotgun (WGS) entry which is preliminary data.</text>
</comment>
<gene>
    <name evidence="3" type="ORF">ECRASSUSDP1_LOCUS14644</name>
</gene>
<organism evidence="3 4">
    <name type="scientific">Euplotes crassus</name>
    <dbReference type="NCBI Taxonomy" id="5936"/>
    <lineage>
        <taxon>Eukaryota</taxon>
        <taxon>Sar</taxon>
        <taxon>Alveolata</taxon>
        <taxon>Ciliophora</taxon>
        <taxon>Intramacronucleata</taxon>
        <taxon>Spirotrichea</taxon>
        <taxon>Hypotrichia</taxon>
        <taxon>Euplotida</taxon>
        <taxon>Euplotidae</taxon>
        <taxon>Moneuplotes</taxon>
    </lineage>
</organism>
<dbReference type="InterPro" id="IPR016135">
    <property type="entry name" value="UBQ-conjugating_enzyme/RWD"/>
</dbReference>
<keyword evidence="4" id="KW-1185">Reference proteome</keyword>
<proteinExistence type="predicted"/>
<dbReference type="InterPro" id="IPR000608">
    <property type="entry name" value="UBC"/>
</dbReference>
<dbReference type="Gene3D" id="3.10.110.10">
    <property type="entry name" value="Ubiquitin Conjugating Enzyme"/>
    <property type="match status" value="1"/>
</dbReference>
<feature type="compositionally biased region" description="Polar residues" evidence="1">
    <location>
        <begin position="252"/>
        <end position="261"/>
    </location>
</feature>
<feature type="region of interest" description="Disordered" evidence="1">
    <location>
        <begin position="247"/>
        <end position="270"/>
    </location>
</feature>